<dbReference type="InterPro" id="IPR002591">
    <property type="entry name" value="Phosphodiest/P_Trfase"/>
</dbReference>
<dbReference type="RefSeq" id="WP_124986010.1">
    <property type="nucleotide sequence ID" value="NZ_CP034160.1"/>
</dbReference>
<feature type="active site" description="Phosphothreonine intermediate" evidence="4">
    <location>
        <position position="93"/>
    </location>
</feature>
<dbReference type="InterPro" id="IPR026263">
    <property type="entry name" value="Alkaline_phosphatase_prok"/>
</dbReference>
<dbReference type="CDD" id="cd16016">
    <property type="entry name" value="AP-SPAP"/>
    <property type="match status" value="1"/>
</dbReference>
<name>A0A3G8ZBE8_9FLAO</name>
<dbReference type="EMBL" id="CP034160">
    <property type="protein sequence ID" value="AZI54762.1"/>
    <property type="molecule type" value="Genomic_DNA"/>
</dbReference>
<protein>
    <submittedName>
        <fullName evidence="6">Alkaline phosphatase family protein</fullName>
    </submittedName>
</protein>
<feature type="binding site" evidence="5">
    <location>
        <position position="114"/>
    </location>
    <ligand>
        <name>substrate</name>
    </ligand>
</feature>
<dbReference type="Pfam" id="PF01663">
    <property type="entry name" value="Phosphodiest"/>
    <property type="match status" value="1"/>
</dbReference>
<dbReference type="GO" id="GO:0004035">
    <property type="term" value="F:alkaline phosphatase activity"/>
    <property type="evidence" value="ECO:0007669"/>
    <property type="project" value="InterPro"/>
</dbReference>
<feature type="binding site" evidence="5">
    <location>
        <begin position="176"/>
        <end position="178"/>
    </location>
    <ligand>
        <name>substrate</name>
    </ligand>
</feature>
<dbReference type="KEGG" id="eva:EIB75_05625"/>
<keyword evidence="3" id="KW-0732">Signal</keyword>
<evidence type="ECO:0000313" key="6">
    <source>
        <dbReference type="EMBL" id="AZI54762.1"/>
    </source>
</evidence>
<accession>A0A3G8ZBE8</accession>
<proteinExistence type="predicted"/>
<dbReference type="PANTHER" id="PTHR10151">
    <property type="entry name" value="ECTONUCLEOTIDE PYROPHOSPHATASE/PHOSPHODIESTERASE"/>
    <property type="match status" value="1"/>
</dbReference>
<evidence type="ECO:0000256" key="1">
    <source>
        <dbReference type="ARBA" id="ARBA00022553"/>
    </source>
</evidence>
<dbReference type="GO" id="GO:0046872">
    <property type="term" value="F:metal ion binding"/>
    <property type="evidence" value="ECO:0007669"/>
    <property type="project" value="UniProtKB-KW"/>
</dbReference>
<evidence type="ECO:0000256" key="4">
    <source>
        <dbReference type="PIRSR" id="PIRSR031924-50"/>
    </source>
</evidence>
<sequence length="560" mass="62250">MFKKVQIFLIAVLAIGNVDAQKIKLRSETQETPKTKINSGDRPKLVVGLVVDQMRWDYLYRFEKKFGKGGFQRLLGEGYSLNNVHIPYIPTVTAIGHTSIYTGSVPSIHGIAGNDWTDKETGKNVYCTKDESVNPVGTDNKKIGSHSPKNLWSTTVTDQLRIASNFQSKVVGVSLKDRASILPAGHNPTGAFWFDDATGNFITSSYYMNDLPGWVKNFNEQKNPEKLLANGWETVLPINQYTESTADNVEWEYPVGTAKEPVFPYKNLLSDYATKKGVIRTTPFGNTLTLKFAESALDNYALGKGAETDFLAINLASTDYVGHSYGPNSIEVEDTYIRLDRDLATFFNKLDEKVGKNNYLVFLSADHGGANAEGFLKANKILGGFFDEGMEKNLGGELEKKYANSKLILGIDNYQIYLNQNLIKEKNLDEEAIKTTIIDHLNKDPRVLYAVDLKKIGSSAIPEPIKSRVINGYNWQRSGDIQIISHDGMLPSYAKKGTTHSVWNSYDSHIPLIFMGWGIKHGESNGDYYMTDIAPTISALLHIEFPSGAIGKPITEVIGR</sequence>
<dbReference type="PIRSF" id="PIRSF031924">
    <property type="entry name" value="Pi-irrepressible_AP"/>
    <property type="match status" value="1"/>
</dbReference>
<dbReference type="Gene3D" id="3.30.1360.150">
    <property type="match status" value="1"/>
</dbReference>
<organism evidence="6 7">
    <name type="scientific">Epilithonimonas vandammei</name>
    <dbReference type="NCBI Taxonomy" id="2487072"/>
    <lineage>
        <taxon>Bacteria</taxon>
        <taxon>Pseudomonadati</taxon>
        <taxon>Bacteroidota</taxon>
        <taxon>Flavobacteriia</taxon>
        <taxon>Flavobacteriales</taxon>
        <taxon>Weeksellaceae</taxon>
        <taxon>Chryseobacterium group</taxon>
        <taxon>Epilithonimonas</taxon>
    </lineage>
</organism>
<keyword evidence="1 4" id="KW-0597">Phosphoprotein</keyword>
<dbReference type="PANTHER" id="PTHR10151:SF120">
    <property type="entry name" value="BIS(5'-ADENOSYL)-TRIPHOSPHATASE"/>
    <property type="match status" value="1"/>
</dbReference>
<evidence type="ECO:0000256" key="5">
    <source>
        <dbReference type="PIRSR" id="PIRSR031924-51"/>
    </source>
</evidence>
<dbReference type="AlphaFoldDB" id="A0A3G8ZBE8"/>
<evidence type="ECO:0000256" key="3">
    <source>
        <dbReference type="ARBA" id="ARBA00022729"/>
    </source>
</evidence>
<dbReference type="SUPFAM" id="SSF53649">
    <property type="entry name" value="Alkaline phosphatase-like"/>
    <property type="match status" value="1"/>
</dbReference>
<evidence type="ECO:0000256" key="2">
    <source>
        <dbReference type="ARBA" id="ARBA00022723"/>
    </source>
</evidence>
<dbReference type="Gene3D" id="3.40.720.10">
    <property type="entry name" value="Alkaline Phosphatase, subunit A"/>
    <property type="match status" value="1"/>
</dbReference>
<evidence type="ECO:0000313" key="7">
    <source>
        <dbReference type="Proteomes" id="UP000272316"/>
    </source>
</evidence>
<reference evidence="7" key="1">
    <citation type="submission" date="2018-11" db="EMBL/GenBank/DDBJ databases">
        <title>Proposal to divide the Flavobacteriaceae and reorganize its genera based on Amino Acid Identity values calculated from whole genome sequences.</title>
        <authorList>
            <person name="Nicholson A.C."/>
            <person name="Gulvik C.A."/>
            <person name="Whitney A.M."/>
            <person name="Sheth M."/>
            <person name="Batra D."/>
            <person name="Pryor J."/>
            <person name="Bernardet J.-F."/>
            <person name="Hugo C."/>
            <person name="Kampfer P."/>
            <person name="Newman J.D."/>
            <person name="McQuiston J.R."/>
        </authorList>
    </citation>
    <scope>NUCLEOTIDE SEQUENCE [LARGE SCALE GENOMIC DNA]</scope>
    <source>
        <strain evidence="7">H6466</strain>
    </source>
</reference>
<dbReference type="Proteomes" id="UP000272316">
    <property type="component" value="Chromosome"/>
</dbReference>
<keyword evidence="2" id="KW-0479">Metal-binding</keyword>
<dbReference type="InterPro" id="IPR017850">
    <property type="entry name" value="Alkaline_phosphatase_core_sf"/>
</dbReference>
<gene>
    <name evidence="6" type="ORF">EIB75_05625</name>
</gene>
<dbReference type="NCBIfam" id="NF042991">
    <property type="entry name" value="alk_phos_PafA"/>
    <property type="match status" value="1"/>
</dbReference>